<dbReference type="EMBL" id="JACIER010000010">
    <property type="protein sequence ID" value="MBB4044851.1"/>
    <property type="molecule type" value="Genomic_DNA"/>
</dbReference>
<protein>
    <submittedName>
        <fullName evidence="1">Uncharacterized protein</fullName>
    </submittedName>
</protein>
<accession>A0A840D1C2</accession>
<evidence type="ECO:0000313" key="2">
    <source>
        <dbReference type="Proteomes" id="UP000560658"/>
    </source>
</evidence>
<name>A0A840D1C2_9BACE</name>
<gene>
    <name evidence="1" type="ORF">GGR06_002649</name>
</gene>
<dbReference type="AlphaFoldDB" id="A0A840D1C2"/>
<dbReference type="Proteomes" id="UP000560658">
    <property type="component" value="Unassembled WGS sequence"/>
</dbReference>
<keyword evidence="2" id="KW-1185">Reference proteome</keyword>
<organism evidence="1 2">
    <name type="scientific">Bacteroides reticulotermitis</name>
    <dbReference type="NCBI Taxonomy" id="1133319"/>
    <lineage>
        <taxon>Bacteria</taxon>
        <taxon>Pseudomonadati</taxon>
        <taxon>Bacteroidota</taxon>
        <taxon>Bacteroidia</taxon>
        <taxon>Bacteroidales</taxon>
        <taxon>Bacteroidaceae</taxon>
        <taxon>Bacteroides</taxon>
    </lineage>
</organism>
<proteinExistence type="predicted"/>
<comment type="caution">
    <text evidence="1">The sequence shown here is derived from an EMBL/GenBank/DDBJ whole genome shotgun (WGS) entry which is preliminary data.</text>
</comment>
<reference evidence="1" key="1">
    <citation type="submission" date="2020-08" db="EMBL/GenBank/DDBJ databases">
        <title>Genomic Encyclopedia of Type Strains, Phase IV (KMG-IV): sequencing the most valuable type-strain genomes for metagenomic binning, comparative biology and taxonomic classification.</title>
        <authorList>
            <person name="Goeker M."/>
        </authorList>
    </citation>
    <scope>NUCLEOTIDE SEQUENCE [LARGE SCALE GENOMIC DNA]</scope>
    <source>
        <strain evidence="1">DSM 105720</strain>
    </source>
</reference>
<evidence type="ECO:0000313" key="1">
    <source>
        <dbReference type="EMBL" id="MBB4044851.1"/>
    </source>
</evidence>
<sequence length="62" mass="7339">MEIEITVKGVGKDNTKYTITDPDNPYIKVCRKTLEPVIWEVAYRRGNIYSTYENFIVQRIKK</sequence>